<keyword evidence="3" id="KW-0813">Transport</keyword>
<dbReference type="PANTHER" id="PTHR30532">
    <property type="entry name" value="IRON III DICITRATE-BINDING PERIPLASMIC PROTEIN"/>
    <property type="match status" value="1"/>
</dbReference>
<comment type="caution">
    <text evidence="6">The sequence shown here is derived from an EMBL/GenBank/DDBJ whole genome shotgun (WGS) entry which is preliminary data.</text>
</comment>
<dbReference type="RefSeq" id="WP_122186377.1">
    <property type="nucleotide sequence ID" value="NZ_RFFH01000001.1"/>
</dbReference>
<dbReference type="EMBL" id="RFFH01000001">
    <property type="protein sequence ID" value="RMI35402.1"/>
    <property type="molecule type" value="Genomic_DNA"/>
</dbReference>
<feature type="domain" description="Fe/B12 periplasmic-binding" evidence="5">
    <location>
        <begin position="103"/>
        <end position="359"/>
    </location>
</feature>
<dbReference type="InterPro" id="IPR002491">
    <property type="entry name" value="ABC_transptr_periplasmic_BD"/>
</dbReference>
<name>A0A3M2LD57_9NOCA</name>
<accession>A0A3M2LD57</accession>
<dbReference type="PANTHER" id="PTHR30532:SF25">
    <property type="entry name" value="IRON(III) DICITRATE-BINDING PERIPLASMIC PROTEIN"/>
    <property type="match status" value="1"/>
</dbReference>
<evidence type="ECO:0000256" key="4">
    <source>
        <dbReference type="ARBA" id="ARBA00022729"/>
    </source>
</evidence>
<comment type="subcellular location">
    <subcellularLocation>
        <location evidence="1">Cell envelope</location>
    </subcellularLocation>
</comment>
<evidence type="ECO:0000259" key="5">
    <source>
        <dbReference type="PROSITE" id="PS50983"/>
    </source>
</evidence>
<dbReference type="GO" id="GO:0030288">
    <property type="term" value="C:outer membrane-bounded periplasmic space"/>
    <property type="evidence" value="ECO:0007669"/>
    <property type="project" value="TreeGrafter"/>
</dbReference>
<dbReference type="SUPFAM" id="SSF53807">
    <property type="entry name" value="Helical backbone' metal receptor"/>
    <property type="match status" value="1"/>
</dbReference>
<dbReference type="AlphaFoldDB" id="A0A3M2LD57"/>
<keyword evidence="4" id="KW-0732">Signal</keyword>
<dbReference type="Gene3D" id="3.40.50.1980">
    <property type="entry name" value="Nitrogenase molybdenum iron protein domain"/>
    <property type="match status" value="2"/>
</dbReference>
<dbReference type="Pfam" id="PF01497">
    <property type="entry name" value="Peripla_BP_2"/>
    <property type="match status" value="1"/>
</dbReference>
<protein>
    <submittedName>
        <fullName evidence="6">Transporter</fullName>
    </submittedName>
</protein>
<evidence type="ECO:0000256" key="2">
    <source>
        <dbReference type="ARBA" id="ARBA00008814"/>
    </source>
</evidence>
<organism evidence="6 7">
    <name type="scientific">Nocardia stercoris</name>
    <dbReference type="NCBI Taxonomy" id="2483361"/>
    <lineage>
        <taxon>Bacteria</taxon>
        <taxon>Bacillati</taxon>
        <taxon>Actinomycetota</taxon>
        <taxon>Actinomycetes</taxon>
        <taxon>Mycobacteriales</taxon>
        <taxon>Nocardiaceae</taxon>
        <taxon>Nocardia</taxon>
    </lineage>
</organism>
<evidence type="ECO:0000313" key="7">
    <source>
        <dbReference type="Proteomes" id="UP000279275"/>
    </source>
</evidence>
<dbReference type="GO" id="GO:1901678">
    <property type="term" value="P:iron coordination entity transport"/>
    <property type="evidence" value="ECO:0007669"/>
    <property type="project" value="UniProtKB-ARBA"/>
</dbReference>
<evidence type="ECO:0000256" key="3">
    <source>
        <dbReference type="ARBA" id="ARBA00022448"/>
    </source>
</evidence>
<evidence type="ECO:0000313" key="6">
    <source>
        <dbReference type="EMBL" id="RMI35402.1"/>
    </source>
</evidence>
<sequence length="361" mass="36580">MPVTADSCPRKSARAKRSVDGRTPLRRVLAAVSVLAVTAGVASGCAQTDEDAASIVRTTTAVAGADMAGVGRDTRTACATPIAAERSGTWQVAGATVPADPQQIVVLDTAALDAVCALGLWKQVVGAATVSGPAAQPDYLGTGIAIIPSVGGVGSPDPARIAALHPDLILGTAGAAGADALRSIAPTVLVGGADWQSRFTGYADALGRPNAAAKLLDDYRTAAHDAGAAVAANFSQASVVRFEAQGMQVQGDDSFAGRVLADAGVQRPGAQRGKSFPVGSLGSAADRAKVEGDIVYVMFDGPDGLSNGQSVMRSADWKKLSAVSDRREFAVDDAIWHGEGLTAARAILDDLKTTLNGYDGS</sequence>
<reference evidence="6 7" key="1">
    <citation type="submission" date="2018-10" db="EMBL/GenBank/DDBJ databases">
        <title>Isolation from cow dung.</title>
        <authorList>
            <person name="Ling L."/>
        </authorList>
    </citation>
    <scope>NUCLEOTIDE SEQUENCE [LARGE SCALE GENOMIC DNA]</scope>
    <source>
        <strain evidence="6 7">NEAU-LL90</strain>
    </source>
</reference>
<dbReference type="InterPro" id="IPR051313">
    <property type="entry name" value="Bact_iron-sidero_bind"/>
</dbReference>
<evidence type="ECO:0000256" key="1">
    <source>
        <dbReference type="ARBA" id="ARBA00004196"/>
    </source>
</evidence>
<comment type="similarity">
    <text evidence="2">Belongs to the bacterial solute-binding protein 8 family.</text>
</comment>
<gene>
    <name evidence="6" type="ORF">EBN03_03805</name>
</gene>
<keyword evidence="7" id="KW-1185">Reference proteome</keyword>
<proteinExistence type="inferred from homology"/>
<dbReference type="OrthoDB" id="9793175at2"/>
<dbReference type="PROSITE" id="PS50983">
    <property type="entry name" value="FE_B12_PBP"/>
    <property type="match status" value="1"/>
</dbReference>
<dbReference type="Proteomes" id="UP000279275">
    <property type="component" value="Unassembled WGS sequence"/>
</dbReference>